<gene>
    <name evidence="1" type="ORF">CPT_Mineola_059</name>
</gene>
<keyword evidence="2" id="KW-1185">Reference proteome</keyword>
<proteinExistence type="predicted"/>
<dbReference type="EMBL" id="MH333064">
    <property type="protein sequence ID" value="AWY06954.1"/>
    <property type="molecule type" value="Genomic_DNA"/>
</dbReference>
<reference evidence="2" key="1">
    <citation type="submission" date="2018-05" db="EMBL/GenBank/DDBJ databases">
        <title>Complete Genome of Klebsiella pneumoniae Myophage Mineola.</title>
        <authorList>
            <person name="Boeckman J.X."/>
            <person name="Lessor L."/>
            <person name="Liu M."/>
            <person name="Gill J."/>
        </authorList>
    </citation>
    <scope>NUCLEOTIDE SEQUENCE [LARGE SCALE GENOMIC DNA]</scope>
</reference>
<evidence type="ECO:0000313" key="2">
    <source>
        <dbReference type="Proteomes" id="UP000251198"/>
    </source>
</evidence>
<accession>A0A2Z4QAA1</accession>
<organism evidence="1 2">
    <name type="scientific">Klebsiella phage Mineola</name>
    <dbReference type="NCBI Taxonomy" id="2234047"/>
    <lineage>
        <taxon>Viruses</taxon>
        <taxon>Duplodnaviria</taxon>
        <taxon>Heunggongvirae</taxon>
        <taxon>Uroviricota</taxon>
        <taxon>Caudoviricetes</taxon>
        <taxon>Pantevenvirales</taxon>
        <taxon>Straboviridae</taxon>
        <taxon>Tevenvirinae</taxon>
        <taxon>Jiaodavirus</taxon>
        <taxon>Jiaodavirus mineola</taxon>
    </lineage>
</organism>
<name>A0A2Z4QAA1_9CAUD</name>
<dbReference type="Proteomes" id="UP000251198">
    <property type="component" value="Segment"/>
</dbReference>
<evidence type="ECO:0000313" key="1">
    <source>
        <dbReference type="EMBL" id="AWY06954.1"/>
    </source>
</evidence>
<protein>
    <submittedName>
        <fullName evidence="1">Uncharacterized protein</fullName>
    </submittedName>
</protein>
<sequence length="93" mass="10839">MRKVILYTEIFTSRWVFDSVRISNASKEDVRNAQRLAYDEAGKSPAFVKIEYIITDSALIHTVSESVLKKFCVDRINKGTSMEYFLLARELKW</sequence>